<feature type="domain" description="Glycosyl transferase family 1" evidence="1">
    <location>
        <begin position="191"/>
        <end position="344"/>
    </location>
</feature>
<dbReference type="Gene3D" id="3.40.50.2000">
    <property type="entry name" value="Glycogen Phosphorylase B"/>
    <property type="match status" value="2"/>
</dbReference>
<accession>A0A094PYM7</accession>
<evidence type="ECO:0000313" key="3">
    <source>
        <dbReference type="EMBL" id="KGA14859.1"/>
    </source>
</evidence>
<organism evidence="3">
    <name type="scientific">freshwater metagenome</name>
    <dbReference type="NCBI Taxonomy" id="449393"/>
    <lineage>
        <taxon>unclassified sequences</taxon>
        <taxon>metagenomes</taxon>
        <taxon>ecological metagenomes</taxon>
    </lineage>
</organism>
<reference evidence="3" key="1">
    <citation type="submission" date="2014-06" db="EMBL/GenBank/DDBJ databases">
        <title>Key roles for freshwater Actinobacteria revealed by deep metagenomic sequencing.</title>
        <authorList>
            <person name="Ghai R."/>
            <person name="Mizuno C.M."/>
            <person name="Picazo A."/>
            <person name="Camacho A."/>
            <person name="Rodriguez-Valera F."/>
        </authorList>
    </citation>
    <scope>NUCLEOTIDE SEQUENCE</scope>
</reference>
<evidence type="ECO:0000259" key="1">
    <source>
        <dbReference type="Pfam" id="PF00534"/>
    </source>
</evidence>
<gene>
    <name evidence="3" type="ORF">GM51_16220</name>
</gene>
<dbReference type="AlphaFoldDB" id="A0A094PYM7"/>
<feature type="domain" description="Glycosyltransferase subfamily 4-like N-terminal" evidence="2">
    <location>
        <begin position="15"/>
        <end position="179"/>
    </location>
</feature>
<name>A0A094PYM7_9ZZZZ</name>
<dbReference type="SUPFAM" id="SSF53756">
    <property type="entry name" value="UDP-Glycosyltransferase/glycogen phosphorylase"/>
    <property type="match status" value="1"/>
</dbReference>
<dbReference type="EMBL" id="JNSL01000133">
    <property type="protein sequence ID" value="KGA14859.1"/>
    <property type="molecule type" value="Genomic_DNA"/>
</dbReference>
<evidence type="ECO:0000259" key="2">
    <source>
        <dbReference type="Pfam" id="PF13439"/>
    </source>
</evidence>
<dbReference type="PANTHER" id="PTHR45947">
    <property type="entry name" value="SULFOQUINOVOSYL TRANSFERASE SQD2"/>
    <property type="match status" value="1"/>
</dbReference>
<sequence length="371" mass="41025">MHIVQLANFVTPTSGGQRFALESIGQKYVARGHQCTLVTPGKHGKTWGDGLRTYVQVRGIRVPFSGGYRAIVRRKALQKALLELQPDIIEVSDKTTLAWVPLWAKAHGIRTVLFSHERITDVVHERFPNWLPISRIILPIIQKMKVQVDAVVCASKYSADEFSDVADKLWVIPLGVDHDVFYPRKASIEISEIPIVLFAGRLSFEKRPHVVVAAARELALRGVRARFVFAGDGPMRKKLQRMVDGLNVEFVGRVADRNELAALMSSADVTIAPSPYETFGLSILESLACGTPVIVANKGAGIELIIGGCGLAVEPSGAMIADAFMLLLLESRELMRKRCVQRARDLRWDTCADQFLSLYTSLISHSWEAAA</sequence>
<dbReference type="Pfam" id="PF13439">
    <property type="entry name" value="Glyco_transf_4"/>
    <property type="match status" value="1"/>
</dbReference>
<dbReference type="Pfam" id="PF00534">
    <property type="entry name" value="Glycos_transf_1"/>
    <property type="match status" value="1"/>
</dbReference>
<evidence type="ECO:0008006" key="4">
    <source>
        <dbReference type="Google" id="ProtNLM"/>
    </source>
</evidence>
<dbReference type="InterPro" id="IPR050194">
    <property type="entry name" value="Glycosyltransferase_grp1"/>
</dbReference>
<dbReference type="GO" id="GO:0016757">
    <property type="term" value="F:glycosyltransferase activity"/>
    <property type="evidence" value="ECO:0007669"/>
    <property type="project" value="InterPro"/>
</dbReference>
<dbReference type="InterPro" id="IPR001296">
    <property type="entry name" value="Glyco_trans_1"/>
</dbReference>
<protein>
    <recommendedName>
        <fullName evidence="4">Glycosyltransferase subfamily 4-like N-terminal domain-containing protein</fullName>
    </recommendedName>
</protein>
<dbReference type="PANTHER" id="PTHR45947:SF3">
    <property type="entry name" value="SULFOQUINOVOSYL TRANSFERASE SQD2"/>
    <property type="match status" value="1"/>
</dbReference>
<proteinExistence type="predicted"/>
<dbReference type="InterPro" id="IPR028098">
    <property type="entry name" value="Glyco_trans_4-like_N"/>
</dbReference>
<comment type="caution">
    <text evidence="3">The sequence shown here is derived from an EMBL/GenBank/DDBJ whole genome shotgun (WGS) entry which is preliminary data.</text>
</comment>